<gene>
    <name evidence="1" type="ORF">P154DRAFT_428988</name>
</gene>
<feature type="non-terminal residue" evidence="1">
    <location>
        <position position="1"/>
    </location>
</feature>
<dbReference type="Proteomes" id="UP000799779">
    <property type="component" value="Unassembled WGS sequence"/>
</dbReference>
<protein>
    <submittedName>
        <fullName evidence="1">Uncharacterized protein</fullName>
    </submittedName>
</protein>
<keyword evidence="2" id="KW-1185">Reference proteome</keyword>
<dbReference type="OrthoDB" id="3795451at2759"/>
<sequence length="57" mass="7010">QIKHYNYSLIFIPLDLRYIKLFIFIDRSFTNNKDLSSQLRFLIILAKEYNTRTLHNF</sequence>
<evidence type="ECO:0000313" key="2">
    <source>
        <dbReference type="Proteomes" id="UP000799779"/>
    </source>
</evidence>
<accession>A0A6A5WTQ7</accession>
<name>A0A6A5WTQ7_9PLEO</name>
<organism evidence="1 2">
    <name type="scientific">Amniculicola lignicola CBS 123094</name>
    <dbReference type="NCBI Taxonomy" id="1392246"/>
    <lineage>
        <taxon>Eukaryota</taxon>
        <taxon>Fungi</taxon>
        <taxon>Dikarya</taxon>
        <taxon>Ascomycota</taxon>
        <taxon>Pezizomycotina</taxon>
        <taxon>Dothideomycetes</taxon>
        <taxon>Pleosporomycetidae</taxon>
        <taxon>Pleosporales</taxon>
        <taxon>Amniculicolaceae</taxon>
        <taxon>Amniculicola</taxon>
    </lineage>
</organism>
<dbReference type="EMBL" id="ML977572">
    <property type="protein sequence ID" value="KAF2003581.1"/>
    <property type="molecule type" value="Genomic_DNA"/>
</dbReference>
<proteinExistence type="predicted"/>
<dbReference type="AlphaFoldDB" id="A0A6A5WTQ7"/>
<reference evidence="1" key="1">
    <citation type="journal article" date="2020" name="Stud. Mycol.">
        <title>101 Dothideomycetes genomes: a test case for predicting lifestyles and emergence of pathogens.</title>
        <authorList>
            <person name="Haridas S."/>
            <person name="Albert R."/>
            <person name="Binder M."/>
            <person name="Bloem J."/>
            <person name="Labutti K."/>
            <person name="Salamov A."/>
            <person name="Andreopoulos B."/>
            <person name="Baker S."/>
            <person name="Barry K."/>
            <person name="Bills G."/>
            <person name="Bluhm B."/>
            <person name="Cannon C."/>
            <person name="Castanera R."/>
            <person name="Culley D."/>
            <person name="Daum C."/>
            <person name="Ezra D."/>
            <person name="Gonzalez J."/>
            <person name="Henrissat B."/>
            <person name="Kuo A."/>
            <person name="Liang C."/>
            <person name="Lipzen A."/>
            <person name="Lutzoni F."/>
            <person name="Magnuson J."/>
            <person name="Mondo S."/>
            <person name="Nolan M."/>
            <person name="Ohm R."/>
            <person name="Pangilinan J."/>
            <person name="Park H.-J."/>
            <person name="Ramirez L."/>
            <person name="Alfaro M."/>
            <person name="Sun H."/>
            <person name="Tritt A."/>
            <person name="Yoshinaga Y."/>
            <person name="Zwiers L.-H."/>
            <person name="Turgeon B."/>
            <person name="Goodwin S."/>
            <person name="Spatafora J."/>
            <person name="Crous P."/>
            <person name="Grigoriev I."/>
        </authorList>
    </citation>
    <scope>NUCLEOTIDE SEQUENCE</scope>
    <source>
        <strain evidence="1">CBS 123094</strain>
    </source>
</reference>
<evidence type="ECO:0000313" key="1">
    <source>
        <dbReference type="EMBL" id="KAF2003581.1"/>
    </source>
</evidence>